<dbReference type="Gene3D" id="3.10.360.10">
    <property type="entry name" value="Antimicrobial Peptide, Beta-defensin 2, Chain A"/>
    <property type="match status" value="1"/>
</dbReference>
<name>A0A8C6ETH0_MARMA</name>
<dbReference type="Ensembl" id="ENSMMMT00000015646.1">
    <property type="protein sequence ID" value="ENSMMMP00000013709.1"/>
    <property type="gene ID" value="ENSMMMG00000012222.1"/>
</dbReference>
<feature type="signal peptide" evidence="1">
    <location>
        <begin position="1"/>
        <end position="19"/>
    </location>
</feature>
<dbReference type="Proteomes" id="UP000694407">
    <property type="component" value="Unplaced"/>
</dbReference>
<keyword evidence="3" id="KW-1185">Reference proteome</keyword>
<reference evidence="2" key="2">
    <citation type="submission" date="2025-09" db="UniProtKB">
        <authorList>
            <consortium name="Ensembl"/>
        </authorList>
    </citation>
    <scope>IDENTIFICATION</scope>
</reference>
<sequence length="64" mass="7233">MKSLLLVFAFLCSWDTASFNPLSSEVHKKCYKNGTCRYECYGSEMLVAYCMYKLECCVTGDPGP</sequence>
<feature type="chain" id="PRO_5034423588" evidence="1">
    <location>
        <begin position="20"/>
        <end position="64"/>
    </location>
</feature>
<reference evidence="2" key="1">
    <citation type="submission" date="2025-08" db="UniProtKB">
        <authorList>
            <consortium name="Ensembl"/>
        </authorList>
    </citation>
    <scope>IDENTIFICATION</scope>
</reference>
<gene>
    <name evidence="2" type="primary">DEFB134</name>
</gene>
<accession>A0A8C6ETH0</accession>
<keyword evidence="1" id="KW-0732">Signal</keyword>
<evidence type="ECO:0000313" key="2">
    <source>
        <dbReference type="Ensembl" id="ENSMMMP00000013709.1"/>
    </source>
</evidence>
<dbReference type="AlphaFoldDB" id="A0A8C6ETH0"/>
<evidence type="ECO:0000256" key="1">
    <source>
        <dbReference type="SAM" id="SignalP"/>
    </source>
</evidence>
<evidence type="ECO:0000313" key="3">
    <source>
        <dbReference type="Proteomes" id="UP000694407"/>
    </source>
</evidence>
<organism evidence="2 3">
    <name type="scientific">Marmota marmota marmota</name>
    <name type="common">Alpine marmot</name>
    <dbReference type="NCBI Taxonomy" id="9994"/>
    <lineage>
        <taxon>Eukaryota</taxon>
        <taxon>Metazoa</taxon>
        <taxon>Chordata</taxon>
        <taxon>Craniata</taxon>
        <taxon>Vertebrata</taxon>
        <taxon>Euteleostomi</taxon>
        <taxon>Mammalia</taxon>
        <taxon>Eutheria</taxon>
        <taxon>Euarchontoglires</taxon>
        <taxon>Glires</taxon>
        <taxon>Rodentia</taxon>
        <taxon>Sciuromorpha</taxon>
        <taxon>Sciuridae</taxon>
        <taxon>Xerinae</taxon>
        <taxon>Marmotini</taxon>
        <taxon>Marmota</taxon>
    </lineage>
</organism>
<dbReference type="GeneTree" id="ENSGT00400000024366"/>
<proteinExistence type="predicted"/>
<protein>
    <submittedName>
        <fullName evidence="2">Defensin beta 134</fullName>
    </submittedName>
</protein>